<dbReference type="Proteomes" id="UP000479526">
    <property type="component" value="Unassembled WGS sequence"/>
</dbReference>
<feature type="region of interest" description="Disordered" evidence="1">
    <location>
        <begin position="1"/>
        <end position="25"/>
    </location>
</feature>
<dbReference type="InterPro" id="IPR012551">
    <property type="entry name" value="DUF1707_SHOCT-like"/>
</dbReference>
<dbReference type="AlphaFoldDB" id="A0A7C9N5P4"/>
<feature type="domain" description="DUF1707" evidence="2">
    <location>
        <begin position="25"/>
        <end position="55"/>
    </location>
</feature>
<reference evidence="3 4" key="1">
    <citation type="submission" date="2020-01" db="EMBL/GenBank/DDBJ databases">
        <title>Herbidospora sp. NEAU-GS84 nov., a novel actinomycete isolated from soil.</title>
        <authorList>
            <person name="Han L."/>
        </authorList>
    </citation>
    <scope>NUCLEOTIDE SEQUENCE [LARGE SCALE GENOMIC DNA]</scope>
    <source>
        <strain evidence="3 4">NEAU-GS84</strain>
    </source>
</reference>
<gene>
    <name evidence="3" type="ORF">GT755_27175</name>
</gene>
<accession>A0A7C9N5P4</accession>
<sequence length="108" mass="11572">MTGRSTGSAYERSPPFARGPPSSCGRIDLDELNERIDLTYAARTLGELEQGVAELRLHTVNGGCARKAGDGCRRGSALGSGAAWPGAHRRLCLSVPIIQNVRHCEIRV</sequence>
<proteinExistence type="predicted"/>
<organism evidence="3 4">
    <name type="scientific">Herbidospora solisilvae</name>
    <dbReference type="NCBI Taxonomy" id="2696284"/>
    <lineage>
        <taxon>Bacteria</taxon>
        <taxon>Bacillati</taxon>
        <taxon>Actinomycetota</taxon>
        <taxon>Actinomycetes</taxon>
        <taxon>Streptosporangiales</taxon>
        <taxon>Streptosporangiaceae</taxon>
        <taxon>Herbidospora</taxon>
    </lineage>
</organism>
<keyword evidence="4" id="KW-1185">Reference proteome</keyword>
<protein>
    <submittedName>
        <fullName evidence="3">DUF1707 domain-containing protein</fullName>
    </submittedName>
</protein>
<evidence type="ECO:0000256" key="1">
    <source>
        <dbReference type="SAM" id="MobiDB-lite"/>
    </source>
</evidence>
<comment type="caution">
    <text evidence="3">The sequence shown here is derived from an EMBL/GenBank/DDBJ whole genome shotgun (WGS) entry which is preliminary data.</text>
</comment>
<evidence type="ECO:0000313" key="3">
    <source>
        <dbReference type="EMBL" id="NAS25354.1"/>
    </source>
</evidence>
<evidence type="ECO:0000313" key="4">
    <source>
        <dbReference type="Proteomes" id="UP000479526"/>
    </source>
</evidence>
<dbReference type="RefSeq" id="WP_161482447.1">
    <property type="nucleotide sequence ID" value="NZ_WXEW01000008.1"/>
</dbReference>
<dbReference type="Pfam" id="PF08044">
    <property type="entry name" value="DUF1707"/>
    <property type="match status" value="1"/>
</dbReference>
<name>A0A7C9N5P4_9ACTN</name>
<evidence type="ECO:0000259" key="2">
    <source>
        <dbReference type="Pfam" id="PF08044"/>
    </source>
</evidence>
<dbReference type="EMBL" id="WXEW01000008">
    <property type="protein sequence ID" value="NAS25354.1"/>
    <property type="molecule type" value="Genomic_DNA"/>
</dbReference>